<feature type="compositionally biased region" description="Polar residues" evidence="1">
    <location>
        <begin position="393"/>
        <end position="404"/>
    </location>
</feature>
<evidence type="ECO:0000313" key="4">
    <source>
        <dbReference type="EMBL" id="KAK8240270.1"/>
    </source>
</evidence>
<feature type="compositionally biased region" description="Low complexity" evidence="1">
    <location>
        <begin position="583"/>
        <end position="617"/>
    </location>
</feature>
<dbReference type="EMBL" id="JBBWRZ010000003">
    <property type="protein sequence ID" value="KAK8240270.1"/>
    <property type="molecule type" value="Genomic_DNA"/>
</dbReference>
<comment type="caution">
    <text evidence="4">The sequence shown here is derived from an EMBL/GenBank/DDBJ whole genome shotgun (WGS) entry which is preliminary data.</text>
</comment>
<feature type="transmembrane region" description="Helical" evidence="2">
    <location>
        <begin position="183"/>
        <end position="207"/>
    </location>
</feature>
<reference evidence="4 5" key="1">
    <citation type="submission" date="2024-04" db="EMBL/GenBank/DDBJ databases">
        <title>Phyllosticta paracitricarpa is synonymous to the EU quarantine fungus P. citricarpa based on phylogenomic analyses.</title>
        <authorList>
            <consortium name="Lawrence Berkeley National Laboratory"/>
            <person name="Van Ingen-Buijs V.A."/>
            <person name="Van Westerhoven A.C."/>
            <person name="Haridas S."/>
            <person name="Skiadas P."/>
            <person name="Martin F."/>
            <person name="Groenewald J.Z."/>
            <person name="Crous P.W."/>
            <person name="Seidl M.F."/>
        </authorList>
    </citation>
    <scope>NUCLEOTIDE SEQUENCE [LARGE SCALE GENOMIC DNA]</scope>
    <source>
        <strain evidence="4 5">CBS 123374</strain>
    </source>
</reference>
<name>A0ABR1YVP7_9PEZI</name>
<evidence type="ECO:0000256" key="3">
    <source>
        <dbReference type="SAM" id="SignalP"/>
    </source>
</evidence>
<sequence>MPPWRFFLLLGPHLVFSKVCTHLPLSSPWSNRCTPKDCCGVPFVGAAGRTPHQMSTAALRLPPRCQRSSCKLGVLFDRCGYFYSEECGCTRTKLRQTSRLLPCHLFPKTTPPSAWTNAEALRLPLYYSSHLLVHKVPQYPGSVLISVMAQETTTSPSTSSATSSSTTSSATSSSGSSASSTHIIIIVTAVIFGTLALILMSVFGFVLKKRGLRRTKSNDFEKNSPYQNTSAHKKAMSTANLPSFAWERTTQAPAELAIAAQNEQSKNPRARRVTVSQEVNTNPAQGSTQSFTPLLRDVDDSNVTTTVMSDPHRRAQSAGDNLIAYITYNDPGFTSNHQLRSTGLVPLQIERQPSPPSPLVSKHGSLHSITTSSGTATTPSSGPNSSTDSRPSTRSASMSQKVMTSSLPPPLPPSICIQPHTPIVERSDEQQNKKPEDEVKAYEPFRGSSTALPTPPITPSFSSRPSSSCSVNTTAASPPTPPTTGSTNMHSLSHLPPSLRPGNAGNRSTVALPVPAAVHDGSNSTASKRLSTASTVSTRRRTLSNPLHIQLHLNPLQQLAPAPATASHSHHHHHHSRSRSTGRDSTASNGSGNSSSSSSSASTPSVNSNGSSSSQPNKSKHGKRLSSFDAHRLSEQEAAREWAQARARSRSASRSSVVPSGVERYYAGGSNASVTDLPATTEAETTANGSSAATDKKENQSEADKQQQQDPSRLSAEGHGQGERKTRRRTISGDWLRRGRDRGAGASIGALIGTALC</sequence>
<feature type="compositionally biased region" description="Polar residues" evidence="1">
    <location>
        <begin position="682"/>
        <end position="693"/>
    </location>
</feature>
<keyword evidence="5" id="KW-1185">Reference proteome</keyword>
<protein>
    <submittedName>
        <fullName evidence="4">Uncharacterized protein</fullName>
    </submittedName>
</protein>
<feature type="region of interest" description="Disordered" evidence="1">
    <location>
        <begin position="560"/>
        <end position="626"/>
    </location>
</feature>
<proteinExistence type="predicted"/>
<evidence type="ECO:0000313" key="5">
    <source>
        <dbReference type="Proteomes" id="UP001492380"/>
    </source>
</evidence>
<feature type="region of interest" description="Disordered" evidence="1">
    <location>
        <begin position="276"/>
        <end position="297"/>
    </location>
</feature>
<accession>A0ABR1YVP7</accession>
<feature type="region of interest" description="Disordered" evidence="1">
    <location>
        <begin position="154"/>
        <end position="177"/>
    </location>
</feature>
<feature type="region of interest" description="Disordered" evidence="1">
    <location>
        <begin position="348"/>
        <end position="539"/>
    </location>
</feature>
<keyword evidence="2" id="KW-0472">Membrane</keyword>
<organism evidence="4 5">
    <name type="scientific">Phyllosticta capitalensis</name>
    <dbReference type="NCBI Taxonomy" id="121624"/>
    <lineage>
        <taxon>Eukaryota</taxon>
        <taxon>Fungi</taxon>
        <taxon>Dikarya</taxon>
        <taxon>Ascomycota</taxon>
        <taxon>Pezizomycotina</taxon>
        <taxon>Dothideomycetes</taxon>
        <taxon>Dothideomycetes incertae sedis</taxon>
        <taxon>Botryosphaeriales</taxon>
        <taxon>Phyllostictaceae</taxon>
        <taxon>Phyllosticta</taxon>
    </lineage>
</organism>
<evidence type="ECO:0000256" key="1">
    <source>
        <dbReference type="SAM" id="MobiDB-lite"/>
    </source>
</evidence>
<evidence type="ECO:0000256" key="2">
    <source>
        <dbReference type="SAM" id="Phobius"/>
    </source>
</evidence>
<feature type="compositionally biased region" description="Polar residues" evidence="1">
    <location>
        <begin position="276"/>
        <end position="292"/>
    </location>
</feature>
<feature type="compositionally biased region" description="Basic and acidic residues" evidence="1">
    <location>
        <begin position="694"/>
        <end position="707"/>
    </location>
</feature>
<keyword evidence="2" id="KW-1133">Transmembrane helix</keyword>
<feature type="compositionally biased region" description="Low complexity" evidence="1">
    <location>
        <begin position="459"/>
        <end position="487"/>
    </location>
</feature>
<feature type="compositionally biased region" description="Basic residues" evidence="1">
    <location>
        <begin position="568"/>
        <end position="580"/>
    </location>
</feature>
<feature type="compositionally biased region" description="Low complexity" evidence="1">
    <location>
        <begin position="368"/>
        <end position="392"/>
    </location>
</feature>
<feature type="compositionally biased region" description="Basic and acidic residues" evidence="1">
    <location>
        <begin position="423"/>
        <end position="443"/>
    </location>
</feature>
<keyword evidence="2" id="KW-0812">Transmembrane</keyword>
<gene>
    <name evidence="4" type="ORF">HDK90DRAFT_178067</name>
</gene>
<feature type="chain" id="PRO_5045516257" evidence="3">
    <location>
        <begin position="18"/>
        <end position="757"/>
    </location>
</feature>
<keyword evidence="3" id="KW-0732">Signal</keyword>
<dbReference type="Proteomes" id="UP001492380">
    <property type="component" value="Unassembled WGS sequence"/>
</dbReference>
<feature type="region of interest" description="Disordered" evidence="1">
    <location>
        <begin position="666"/>
        <end position="740"/>
    </location>
</feature>
<feature type="signal peptide" evidence="3">
    <location>
        <begin position="1"/>
        <end position="17"/>
    </location>
</feature>